<protein>
    <recommendedName>
        <fullName evidence="3">Copia protein</fullName>
    </recommendedName>
</protein>
<gene>
    <name evidence="1" type="ORF">CR513_62441</name>
</gene>
<evidence type="ECO:0000313" key="2">
    <source>
        <dbReference type="Proteomes" id="UP000257109"/>
    </source>
</evidence>
<evidence type="ECO:0000313" key="1">
    <source>
        <dbReference type="EMBL" id="RDX58253.1"/>
    </source>
</evidence>
<dbReference type="Proteomes" id="UP000257109">
    <property type="component" value="Unassembled WGS sequence"/>
</dbReference>
<accession>A0A371E0C7</accession>
<sequence>MVLICVVKEGQVRMEPQQARRFLDVRTYVFQETKYIKLDCHVGREMIQNDTLHLLPISSQMQLADKLIKPLAAGHFRDIQSKLGMFNIHIPA</sequence>
<keyword evidence="2" id="KW-1185">Reference proteome</keyword>
<dbReference type="AlphaFoldDB" id="A0A371E0C7"/>
<proteinExistence type="predicted"/>
<name>A0A371E0C7_MUCPR</name>
<organism evidence="1 2">
    <name type="scientific">Mucuna pruriens</name>
    <name type="common">Velvet bean</name>
    <name type="synonym">Dolichos pruriens</name>
    <dbReference type="NCBI Taxonomy" id="157652"/>
    <lineage>
        <taxon>Eukaryota</taxon>
        <taxon>Viridiplantae</taxon>
        <taxon>Streptophyta</taxon>
        <taxon>Embryophyta</taxon>
        <taxon>Tracheophyta</taxon>
        <taxon>Spermatophyta</taxon>
        <taxon>Magnoliopsida</taxon>
        <taxon>eudicotyledons</taxon>
        <taxon>Gunneridae</taxon>
        <taxon>Pentapetalae</taxon>
        <taxon>rosids</taxon>
        <taxon>fabids</taxon>
        <taxon>Fabales</taxon>
        <taxon>Fabaceae</taxon>
        <taxon>Papilionoideae</taxon>
        <taxon>50 kb inversion clade</taxon>
        <taxon>NPAAA clade</taxon>
        <taxon>indigoferoid/millettioid clade</taxon>
        <taxon>Phaseoleae</taxon>
        <taxon>Mucuna</taxon>
    </lineage>
</organism>
<dbReference type="EMBL" id="QJKJ01017681">
    <property type="protein sequence ID" value="RDX58253.1"/>
    <property type="molecule type" value="Genomic_DNA"/>
</dbReference>
<feature type="non-terminal residue" evidence="1">
    <location>
        <position position="1"/>
    </location>
</feature>
<comment type="caution">
    <text evidence="1">The sequence shown here is derived from an EMBL/GenBank/DDBJ whole genome shotgun (WGS) entry which is preliminary data.</text>
</comment>
<evidence type="ECO:0008006" key="3">
    <source>
        <dbReference type="Google" id="ProtNLM"/>
    </source>
</evidence>
<reference evidence="1" key="1">
    <citation type="submission" date="2018-05" db="EMBL/GenBank/DDBJ databases">
        <title>Draft genome of Mucuna pruriens seed.</title>
        <authorList>
            <person name="Nnadi N.E."/>
            <person name="Vos R."/>
            <person name="Hasami M.H."/>
            <person name="Devisetty U.K."/>
            <person name="Aguiy J.C."/>
        </authorList>
    </citation>
    <scope>NUCLEOTIDE SEQUENCE [LARGE SCALE GENOMIC DNA]</scope>
    <source>
        <strain evidence="1">JCA_2017</strain>
    </source>
</reference>